<feature type="chain" id="PRO_5005513739" description="Lipoprotein" evidence="2">
    <location>
        <begin position="28"/>
        <end position="199"/>
    </location>
</feature>
<evidence type="ECO:0000313" key="3">
    <source>
        <dbReference type="EMBL" id="GAP38081.1"/>
    </source>
</evidence>
<feature type="signal peptide" evidence="2">
    <location>
        <begin position="1"/>
        <end position="27"/>
    </location>
</feature>
<organism evidence="3 4">
    <name type="scientific">Piscinibacter sakaiensis</name>
    <name type="common">Ideonella sakaiensis</name>
    <dbReference type="NCBI Taxonomy" id="1547922"/>
    <lineage>
        <taxon>Bacteria</taxon>
        <taxon>Pseudomonadati</taxon>
        <taxon>Pseudomonadota</taxon>
        <taxon>Betaproteobacteria</taxon>
        <taxon>Burkholderiales</taxon>
        <taxon>Sphaerotilaceae</taxon>
        <taxon>Piscinibacter</taxon>
    </lineage>
</organism>
<dbReference type="Proteomes" id="UP000037660">
    <property type="component" value="Unassembled WGS sequence"/>
</dbReference>
<name>A0A0K8P652_PISS1</name>
<comment type="caution">
    <text evidence="3">The sequence shown here is derived from an EMBL/GenBank/DDBJ whole genome shotgun (WGS) entry which is preliminary data.</text>
</comment>
<protein>
    <recommendedName>
        <fullName evidence="5">Lipoprotein</fullName>
    </recommendedName>
</protein>
<reference evidence="4" key="1">
    <citation type="submission" date="2015-07" db="EMBL/GenBank/DDBJ databases">
        <title>Discovery of a poly(ethylene terephthalate assimilation.</title>
        <authorList>
            <person name="Yoshida S."/>
            <person name="Hiraga K."/>
            <person name="Takehana T."/>
            <person name="Taniguchi I."/>
            <person name="Yamaji H."/>
            <person name="Maeda Y."/>
            <person name="Toyohara K."/>
            <person name="Miyamoto K."/>
            <person name="Kimura Y."/>
            <person name="Oda K."/>
        </authorList>
    </citation>
    <scope>NUCLEOTIDE SEQUENCE [LARGE SCALE GENOMIC DNA]</scope>
    <source>
        <strain evidence="4">NBRC 110686 / TISTR 2288 / 201-F6</strain>
    </source>
</reference>
<evidence type="ECO:0000256" key="1">
    <source>
        <dbReference type="SAM" id="MobiDB-lite"/>
    </source>
</evidence>
<sequence length="199" mass="20395">MRAARRSGRRRAPALALLALAAAGVGCMDGYPTEDVPRRAAAQMSQQERLDGLNALGRAPHLAQRWRYALGAGCALQLELGDGGRRERRALALQGAEIRTRVDGASGWHEVTLRPAQPLRPSTAGAAGAMAEAEAEADADARHTVLATPKWTDAVQAHGLLTHLEHGCGAAGAPRPPAGAPGDTSAPQGGADAGAGRSG</sequence>
<dbReference type="EMBL" id="BBYR01000065">
    <property type="protein sequence ID" value="GAP38081.1"/>
    <property type="molecule type" value="Genomic_DNA"/>
</dbReference>
<gene>
    <name evidence="3" type="ORF">ISF6_4275</name>
</gene>
<dbReference type="AlphaFoldDB" id="A0A0K8P652"/>
<evidence type="ECO:0000313" key="4">
    <source>
        <dbReference type="Proteomes" id="UP000037660"/>
    </source>
</evidence>
<dbReference type="RefSeq" id="WP_054021962.1">
    <property type="nucleotide sequence ID" value="NZ_BBYR01000065.1"/>
</dbReference>
<evidence type="ECO:0000256" key="2">
    <source>
        <dbReference type="SAM" id="SignalP"/>
    </source>
</evidence>
<evidence type="ECO:0008006" key="5">
    <source>
        <dbReference type="Google" id="ProtNLM"/>
    </source>
</evidence>
<keyword evidence="2" id="KW-0732">Signal</keyword>
<feature type="region of interest" description="Disordered" evidence="1">
    <location>
        <begin position="167"/>
        <end position="199"/>
    </location>
</feature>
<reference evidence="3 4" key="2">
    <citation type="journal article" date="2016" name="Science">
        <title>A bacterium that degrades and assimilates poly(ethylene terephthalate).</title>
        <authorList>
            <person name="Yoshida S."/>
            <person name="Hiraga K."/>
            <person name="Takehana T."/>
            <person name="Taniguchi I."/>
            <person name="Yamaji H."/>
            <person name="Maeda Y."/>
            <person name="Toyohara K."/>
            <person name="Miyamoto K."/>
            <person name="Kimura Y."/>
            <person name="Oda K."/>
        </authorList>
    </citation>
    <scope>NUCLEOTIDE SEQUENCE [LARGE SCALE GENOMIC DNA]</scope>
    <source>
        <strain evidence="4">NBRC 110686 / TISTR 2288 / 201-F6</strain>
    </source>
</reference>
<dbReference type="STRING" id="1547922.ISF6_4275"/>
<dbReference type="OrthoDB" id="8913197at2"/>
<proteinExistence type="predicted"/>
<dbReference type="PROSITE" id="PS51257">
    <property type="entry name" value="PROKAR_LIPOPROTEIN"/>
    <property type="match status" value="1"/>
</dbReference>
<accession>A0A0K8P652</accession>
<keyword evidence="4" id="KW-1185">Reference proteome</keyword>